<name>A0A1G1YK68_9BACT</name>
<accession>A0A1G1YK68</accession>
<evidence type="ECO:0000313" key="1">
    <source>
        <dbReference type="EMBL" id="OGY52060.1"/>
    </source>
</evidence>
<protein>
    <recommendedName>
        <fullName evidence="3">Antitoxin VbhA domain-containing protein</fullName>
    </recommendedName>
</protein>
<dbReference type="Proteomes" id="UP000177310">
    <property type="component" value="Unassembled WGS sequence"/>
</dbReference>
<reference evidence="1 2" key="1">
    <citation type="journal article" date="2016" name="Nat. Commun.">
        <title>Thousands of microbial genomes shed light on interconnected biogeochemical processes in an aquifer system.</title>
        <authorList>
            <person name="Anantharaman K."/>
            <person name="Brown C.T."/>
            <person name="Hug L.A."/>
            <person name="Sharon I."/>
            <person name="Castelle C.J."/>
            <person name="Probst A.J."/>
            <person name="Thomas B.C."/>
            <person name="Singh A."/>
            <person name="Wilkins M.J."/>
            <person name="Karaoz U."/>
            <person name="Brodie E.L."/>
            <person name="Williams K.H."/>
            <person name="Hubbard S.S."/>
            <person name="Banfield J.F."/>
        </authorList>
    </citation>
    <scope>NUCLEOTIDE SEQUENCE [LARGE SCALE GENOMIC DNA]</scope>
</reference>
<evidence type="ECO:0000313" key="2">
    <source>
        <dbReference type="Proteomes" id="UP000177310"/>
    </source>
</evidence>
<comment type="caution">
    <text evidence="1">The sequence shown here is derived from an EMBL/GenBank/DDBJ whole genome shotgun (WGS) entry which is preliminary data.</text>
</comment>
<gene>
    <name evidence="1" type="ORF">A3J59_04050</name>
</gene>
<organism evidence="1 2">
    <name type="scientific">Candidatus Buchananbacteria bacterium RIFCSPHIGHO2_02_FULL_56_16</name>
    <dbReference type="NCBI Taxonomy" id="1797542"/>
    <lineage>
        <taxon>Bacteria</taxon>
        <taxon>Candidatus Buchananiibacteriota</taxon>
    </lineage>
</organism>
<dbReference type="EMBL" id="MHIL01000010">
    <property type="protein sequence ID" value="OGY52060.1"/>
    <property type="molecule type" value="Genomic_DNA"/>
</dbReference>
<proteinExistence type="predicted"/>
<dbReference type="AlphaFoldDB" id="A0A1G1YK68"/>
<evidence type="ECO:0008006" key="3">
    <source>
        <dbReference type="Google" id="ProtNLM"/>
    </source>
</evidence>
<dbReference type="STRING" id="1797542.A3J59_04050"/>
<sequence>MPESVEYAVVNENEAIAAIEVIIDTCSRMGANDVEIPALRQLEQAVRDGKIDPAEAVRQAESIQAAKQDYH</sequence>